<sequence>MNNQQTTISIKNDYKDGGNGYKVIEVNISNTSDNLYAVVTPVNKM</sequence>
<proteinExistence type="predicted"/>
<keyword evidence="2" id="KW-1185">Reference proteome</keyword>
<dbReference type="Proteomes" id="UP001597318">
    <property type="component" value="Unassembled WGS sequence"/>
</dbReference>
<dbReference type="RefSeq" id="WP_162987311.1">
    <property type="nucleotide sequence ID" value="NZ_CP095550.1"/>
</dbReference>
<organism evidence="1 2">
    <name type="scientific">Metabacillus endolithicus</name>
    <dbReference type="NCBI Taxonomy" id="1535204"/>
    <lineage>
        <taxon>Bacteria</taxon>
        <taxon>Bacillati</taxon>
        <taxon>Bacillota</taxon>
        <taxon>Bacilli</taxon>
        <taxon>Bacillales</taxon>
        <taxon>Bacillaceae</taxon>
        <taxon>Metabacillus</taxon>
    </lineage>
</organism>
<evidence type="ECO:0000313" key="1">
    <source>
        <dbReference type="EMBL" id="MFD2212628.1"/>
    </source>
</evidence>
<gene>
    <name evidence="1" type="ORF">ACFSKK_02750</name>
</gene>
<name>A0ABW5BR64_9BACI</name>
<dbReference type="EMBL" id="JBHUIK010000001">
    <property type="protein sequence ID" value="MFD2212628.1"/>
    <property type="molecule type" value="Genomic_DNA"/>
</dbReference>
<evidence type="ECO:0000313" key="2">
    <source>
        <dbReference type="Proteomes" id="UP001597318"/>
    </source>
</evidence>
<reference evidence="2" key="1">
    <citation type="journal article" date="2019" name="Int. J. Syst. Evol. Microbiol.">
        <title>The Global Catalogue of Microorganisms (GCM) 10K type strain sequencing project: providing services to taxonomists for standard genome sequencing and annotation.</title>
        <authorList>
            <consortium name="The Broad Institute Genomics Platform"/>
            <consortium name="The Broad Institute Genome Sequencing Center for Infectious Disease"/>
            <person name="Wu L."/>
            <person name="Ma J."/>
        </authorList>
    </citation>
    <scope>NUCLEOTIDE SEQUENCE [LARGE SCALE GENOMIC DNA]</scope>
    <source>
        <strain evidence="2">CGMCC 1.15474</strain>
    </source>
</reference>
<accession>A0ABW5BR64</accession>
<comment type="caution">
    <text evidence="1">The sequence shown here is derived from an EMBL/GenBank/DDBJ whole genome shotgun (WGS) entry which is preliminary data.</text>
</comment>
<protein>
    <submittedName>
        <fullName evidence="1">Uncharacterized protein</fullName>
    </submittedName>
</protein>